<protein>
    <submittedName>
        <fullName evidence="2">Uncharacterized protein</fullName>
    </submittedName>
</protein>
<dbReference type="EMBL" id="PGGO01000087">
    <property type="protein sequence ID" value="PSH54524.1"/>
    <property type="molecule type" value="Genomic_DNA"/>
</dbReference>
<proteinExistence type="predicted"/>
<dbReference type="SUPFAM" id="SSF103473">
    <property type="entry name" value="MFS general substrate transporter"/>
    <property type="match status" value="1"/>
</dbReference>
<accession>A0A2P7AJY5</accession>
<keyword evidence="1" id="KW-1133">Transmembrane helix</keyword>
<reference evidence="3" key="1">
    <citation type="submission" date="2017-11" db="EMBL/GenBank/DDBJ databases">
        <authorList>
            <person name="Kuznetsova I."/>
            <person name="Sazanova A."/>
            <person name="Chirak E."/>
            <person name="Safronova V."/>
            <person name="Willems A."/>
        </authorList>
    </citation>
    <scope>NUCLEOTIDE SEQUENCE [LARGE SCALE GENOMIC DNA]</scope>
    <source>
        <strain evidence="3">STM 196</strain>
    </source>
</reference>
<keyword evidence="1" id="KW-0812">Transmembrane</keyword>
<feature type="transmembrane region" description="Helical" evidence="1">
    <location>
        <begin position="39"/>
        <end position="59"/>
    </location>
</feature>
<keyword evidence="3" id="KW-1185">Reference proteome</keyword>
<organism evidence="2 3">
    <name type="scientific">Phyllobacterium brassicacearum</name>
    <dbReference type="NCBI Taxonomy" id="314235"/>
    <lineage>
        <taxon>Bacteria</taxon>
        <taxon>Pseudomonadati</taxon>
        <taxon>Pseudomonadota</taxon>
        <taxon>Alphaproteobacteria</taxon>
        <taxon>Hyphomicrobiales</taxon>
        <taxon>Phyllobacteriaceae</taxon>
        <taxon>Phyllobacterium</taxon>
    </lineage>
</organism>
<keyword evidence="1" id="KW-0472">Membrane</keyword>
<dbReference type="InterPro" id="IPR036259">
    <property type="entry name" value="MFS_trans_sf"/>
</dbReference>
<dbReference type="OrthoDB" id="8451465at2"/>
<evidence type="ECO:0000256" key="1">
    <source>
        <dbReference type="SAM" id="Phobius"/>
    </source>
</evidence>
<comment type="caution">
    <text evidence="2">The sequence shown here is derived from an EMBL/GenBank/DDBJ whole genome shotgun (WGS) entry which is preliminary data.</text>
</comment>
<sequence length="70" mass="7826">MTDPKTRNAAIAAACIMFGFGLVAYWMPTLMLALGERSTLAAGIFAIVFVVGFFLVFWLRARKQHEDERS</sequence>
<gene>
    <name evidence="2" type="ORF">CU102_29050</name>
</gene>
<feature type="transmembrane region" description="Helical" evidence="1">
    <location>
        <begin position="9"/>
        <end position="27"/>
    </location>
</feature>
<dbReference type="AlphaFoldDB" id="A0A2P7AJY5"/>
<evidence type="ECO:0000313" key="3">
    <source>
        <dbReference type="Proteomes" id="UP000241444"/>
    </source>
</evidence>
<dbReference type="RefSeq" id="WP_106714469.1">
    <property type="nucleotide sequence ID" value="NZ_PGGO01000087.1"/>
</dbReference>
<evidence type="ECO:0000313" key="2">
    <source>
        <dbReference type="EMBL" id="PSH54524.1"/>
    </source>
</evidence>
<dbReference type="Proteomes" id="UP000241444">
    <property type="component" value="Unassembled WGS sequence"/>
</dbReference>
<name>A0A2P7AJY5_9HYPH</name>